<dbReference type="PROSITE" id="PS50048">
    <property type="entry name" value="ZN2_CY6_FUNGAL_2"/>
    <property type="match status" value="1"/>
</dbReference>
<evidence type="ECO:0000313" key="9">
    <source>
        <dbReference type="Proteomes" id="UP000574317"/>
    </source>
</evidence>
<dbReference type="GO" id="GO:0000981">
    <property type="term" value="F:DNA-binding transcription factor activity, RNA polymerase II-specific"/>
    <property type="evidence" value="ECO:0007669"/>
    <property type="project" value="InterPro"/>
</dbReference>
<dbReference type="PANTHER" id="PTHR47660:SF3">
    <property type="entry name" value="FINGER DOMAIN PROTEIN, PUTATIVE (AFU_ORTHOLOGUE AFUA_4G03310)-RELATED"/>
    <property type="match status" value="1"/>
</dbReference>
<comment type="caution">
    <text evidence="8">The sequence shown here is derived from an EMBL/GenBank/DDBJ whole genome shotgun (WGS) entry which is preliminary data.</text>
</comment>
<dbReference type="AlphaFoldDB" id="A0A8H5JNM7"/>
<keyword evidence="3" id="KW-0805">Transcription regulation</keyword>
<feature type="domain" description="Zn(2)-C6 fungal-type" evidence="7">
    <location>
        <begin position="44"/>
        <end position="74"/>
    </location>
</feature>
<dbReference type="CDD" id="cd00067">
    <property type="entry name" value="GAL4"/>
    <property type="match status" value="1"/>
</dbReference>
<name>A0A8H5JNM7_9HYPO</name>
<evidence type="ECO:0000259" key="7">
    <source>
        <dbReference type="PROSITE" id="PS50048"/>
    </source>
</evidence>
<dbReference type="SMART" id="SM00066">
    <property type="entry name" value="GAL4"/>
    <property type="match status" value="1"/>
</dbReference>
<reference evidence="8 9" key="1">
    <citation type="submission" date="2020-05" db="EMBL/GenBank/DDBJ databases">
        <title>Identification and distribution of gene clusters putatively required for synthesis of sphingolipid metabolism inhibitors in phylogenetically diverse species of the filamentous fungus Fusarium.</title>
        <authorList>
            <person name="Kim H.-S."/>
            <person name="Busman M."/>
            <person name="Brown D.W."/>
            <person name="Divon H."/>
            <person name="Uhlig S."/>
            <person name="Proctor R.H."/>
        </authorList>
    </citation>
    <scope>NUCLEOTIDE SEQUENCE [LARGE SCALE GENOMIC DNA]</scope>
    <source>
        <strain evidence="8 9">NRRL 25196</strain>
    </source>
</reference>
<dbReference type="InterPro" id="IPR036864">
    <property type="entry name" value="Zn2-C6_fun-type_DNA-bd_sf"/>
</dbReference>
<evidence type="ECO:0000256" key="4">
    <source>
        <dbReference type="ARBA" id="ARBA00023163"/>
    </source>
</evidence>
<keyword evidence="2" id="KW-0862">Zinc</keyword>
<organism evidence="8 9">
    <name type="scientific">Fusarium napiforme</name>
    <dbReference type="NCBI Taxonomy" id="42672"/>
    <lineage>
        <taxon>Eukaryota</taxon>
        <taxon>Fungi</taxon>
        <taxon>Dikarya</taxon>
        <taxon>Ascomycota</taxon>
        <taxon>Pezizomycotina</taxon>
        <taxon>Sordariomycetes</taxon>
        <taxon>Hypocreomycetidae</taxon>
        <taxon>Hypocreales</taxon>
        <taxon>Nectriaceae</taxon>
        <taxon>Fusarium</taxon>
        <taxon>Fusarium fujikuroi species complex</taxon>
    </lineage>
</organism>
<evidence type="ECO:0000313" key="8">
    <source>
        <dbReference type="EMBL" id="KAF5557906.1"/>
    </source>
</evidence>
<dbReference type="SUPFAM" id="SSF57701">
    <property type="entry name" value="Zn2/Cys6 DNA-binding domain"/>
    <property type="match status" value="1"/>
</dbReference>
<keyword evidence="1" id="KW-0479">Metal-binding</keyword>
<accession>A0A8H5JNM7</accession>
<evidence type="ECO:0000256" key="1">
    <source>
        <dbReference type="ARBA" id="ARBA00022723"/>
    </source>
</evidence>
<dbReference type="PANTHER" id="PTHR47660">
    <property type="entry name" value="TRANSCRIPTION FACTOR WITH C2H2 AND ZN(2)-CYS(6) DNA BINDING DOMAIN (EUROFUNG)-RELATED-RELATED"/>
    <property type="match status" value="1"/>
</dbReference>
<dbReference type="GO" id="GO:0008270">
    <property type="term" value="F:zinc ion binding"/>
    <property type="evidence" value="ECO:0007669"/>
    <property type="project" value="InterPro"/>
</dbReference>
<evidence type="ECO:0000256" key="3">
    <source>
        <dbReference type="ARBA" id="ARBA00023015"/>
    </source>
</evidence>
<dbReference type="Pfam" id="PF00172">
    <property type="entry name" value="Zn_clus"/>
    <property type="match status" value="1"/>
</dbReference>
<proteinExistence type="predicted"/>
<dbReference type="EMBL" id="JAAOAO010000192">
    <property type="protein sequence ID" value="KAF5557906.1"/>
    <property type="molecule type" value="Genomic_DNA"/>
</dbReference>
<dbReference type="Proteomes" id="UP000574317">
    <property type="component" value="Unassembled WGS sequence"/>
</dbReference>
<dbReference type="Gene3D" id="4.10.240.10">
    <property type="entry name" value="Zn(2)-C6 fungal-type DNA-binding domain"/>
    <property type="match status" value="1"/>
</dbReference>
<evidence type="ECO:0000256" key="2">
    <source>
        <dbReference type="ARBA" id="ARBA00022833"/>
    </source>
</evidence>
<dbReference type="InterPro" id="IPR001138">
    <property type="entry name" value="Zn2Cys6_DnaBD"/>
</dbReference>
<sequence>MSAEFRYSSDPSAHFHQLISAQTTNIPSHPSSMERNDPPARRKSCQACKKARRRCDLARPTCQRCTQRNIHCHYPYAPPLRESASCMQPVMPVSEIDSPLTPSCLGLLDSILEQTVDFTDQLFQGSLDCDTSNWSTPGLSTTAQNALNRSQLVTIPQVTRTITSRLQYAMDAILKGPSQMVSENQTPWCHAHLYDDGMPKSMQHAVSSAALHAAKNHLNARVIRDNMESRVQELLASDPPTASIETLAYAQSLFIYQILRLLDNDARTYAIYEATMPHLEEASNALIPHIAIDEAASQSSDLIPLFPASAAQSFWTNWIFQESAKRTLGMINFFMLTYYFMKGESGNRCGQNKNIAVNRSVTMSAHLWNAQDAIDFALAWRDKKHFVINVSAPNFLETILQDAQKDDVDAFGKICLTSLMGLTEAKGWLAMKGITL</sequence>
<keyword evidence="9" id="KW-1185">Reference proteome</keyword>
<gene>
    <name evidence="8" type="ORF">FNAPI_5279</name>
</gene>
<protein>
    <recommendedName>
        <fullName evidence="7">Zn(2)-C6 fungal-type domain-containing protein</fullName>
    </recommendedName>
</protein>
<evidence type="ECO:0000256" key="6">
    <source>
        <dbReference type="SAM" id="MobiDB-lite"/>
    </source>
</evidence>
<keyword evidence="5" id="KW-0539">Nucleus</keyword>
<evidence type="ECO:0000256" key="5">
    <source>
        <dbReference type="ARBA" id="ARBA00023242"/>
    </source>
</evidence>
<dbReference type="PROSITE" id="PS00463">
    <property type="entry name" value="ZN2_CY6_FUNGAL_1"/>
    <property type="match status" value="1"/>
</dbReference>
<feature type="compositionally biased region" description="Polar residues" evidence="6">
    <location>
        <begin position="22"/>
        <end position="31"/>
    </location>
</feature>
<feature type="region of interest" description="Disordered" evidence="6">
    <location>
        <begin position="22"/>
        <end position="42"/>
    </location>
</feature>
<keyword evidence="4" id="KW-0804">Transcription</keyword>